<sequence length="361" mass="39480">MPARERSVVTTRKGGTTGRFVSSPDLSEGSDVFHSASSCSDITGPGDNAPFHVHVEEWSGGIITKPYVGFFSSYFNNYVADICRGSVIDHLGTDSPSNSYCATQGAARTNPSRPSIDIPVEAGQLAEIVSVLRYRGAGIIRQLAGSNLELQFGILPVVEDLDKLMRLSHFIEARIPELQRLRSNRGLRRTIGIGSYSAVDRPNLFIQSQNLLLRQVFDVSTTETIKVHTRWMPDGSYDHLAGDPALRALATLAVTGATLDASTAWELMPWSWLIDYFGNIGDYFRSSRNIVGATLSDVSVMRHAVTTALTQPIVGSDFFFEGCRSFKSDKRRDTSFVSMSANLNFLSENQVGIVASIAATR</sequence>
<feature type="region of interest" description="Disordered" evidence="1">
    <location>
        <begin position="1"/>
        <end position="24"/>
    </location>
</feature>
<reference evidence="2" key="1">
    <citation type="submission" date="2019-05" db="EMBL/GenBank/DDBJ databases">
        <title>Metatranscriptomic reconstruction reveals RNA viruses with the potential to shape carbon cycling in soil.</title>
        <authorList>
            <person name="Starr E.P."/>
            <person name="Nuccio E."/>
            <person name="Pett-Ridge J."/>
            <person name="Banfield J.F."/>
            <person name="Firestone M.K."/>
        </authorList>
    </citation>
    <scope>NUCLEOTIDE SEQUENCE</scope>
    <source>
        <strain evidence="2">H1_Bulk_29_scaffold_482</strain>
    </source>
</reference>
<evidence type="ECO:0000256" key="1">
    <source>
        <dbReference type="SAM" id="MobiDB-lite"/>
    </source>
</evidence>
<accession>A0A514DD08</accession>
<proteinExistence type="predicted"/>
<protein>
    <submittedName>
        <fullName evidence="2">Uncharacterized protein</fullName>
    </submittedName>
</protein>
<organism evidence="2">
    <name type="scientific">Leviviridae sp</name>
    <dbReference type="NCBI Taxonomy" id="2027243"/>
    <lineage>
        <taxon>Viruses</taxon>
        <taxon>Riboviria</taxon>
        <taxon>Orthornavirae</taxon>
        <taxon>Lenarviricota</taxon>
        <taxon>Leviviricetes</taxon>
        <taxon>Norzivirales</taxon>
        <taxon>Fiersviridae</taxon>
    </lineage>
</organism>
<dbReference type="EMBL" id="MN036262">
    <property type="protein sequence ID" value="QDH91477.1"/>
    <property type="molecule type" value="Genomic_RNA"/>
</dbReference>
<name>A0A514DD08_9VIRU</name>
<feature type="compositionally biased region" description="Low complexity" evidence="1">
    <location>
        <begin position="8"/>
        <end position="21"/>
    </location>
</feature>
<gene>
    <name evidence="2" type="ORF">H1Bulk29482_000003</name>
</gene>
<evidence type="ECO:0000313" key="2">
    <source>
        <dbReference type="EMBL" id="QDH91477.1"/>
    </source>
</evidence>